<keyword evidence="1" id="KW-1133">Transmembrane helix</keyword>
<feature type="transmembrane region" description="Helical" evidence="1">
    <location>
        <begin position="42"/>
        <end position="62"/>
    </location>
</feature>
<feature type="transmembrane region" description="Helical" evidence="1">
    <location>
        <begin position="144"/>
        <end position="168"/>
    </location>
</feature>
<dbReference type="AlphaFoldDB" id="A0A914E7V3"/>
<organism evidence="2 3">
    <name type="scientific">Acrobeloides nanus</name>
    <dbReference type="NCBI Taxonomy" id="290746"/>
    <lineage>
        <taxon>Eukaryota</taxon>
        <taxon>Metazoa</taxon>
        <taxon>Ecdysozoa</taxon>
        <taxon>Nematoda</taxon>
        <taxon>Chromadorea</taxon>
        <taxon>Rhabditida</taxon>
        <taxon>Tylenchina</taxon>
        <taxon>Cephalobomorpha</taxon>
        <taxon>Cephaloboidea</taxon>
        <taxon>Cephalobidae</taxon>
        <taxon>Acrobeloides</taxon>
    </lineage>
</organism>
<keyword evidence="2" id="KW-1185">Reference proteome</keyword>
<proteinExistence type="predicted"/>
<dbReference type="WBParaSite" id="ACRNAN_scaffold6163.g21399.t1">
    <property type="protein sequence ID" value="ACRNAN_scaffold6163.g21399.t1"/>
    <property type="gene ID" value="ACRNAN_scaffold6163.g21399"/>
</dbReference>
<feature type="transmembrane region" description="Helical" evidence="1">
    <location>
        <begin position="97"/>
        <end position="123"/>
    </location>
</feature>
<dbReference type="Proteomes" id="UP000887540">
    <property type="component" value="Unplaced"/>
</dbReference>
<reference evidence="3" key="1">
    <citation type="submission" date="2022-11" db="UniProtKB">
        <authorList>
            <consortium name="WormBaseParasite"/>
        </authorList>
    </citation>
    <scope>IDENTIFICATION</scope>
</reference>
<evidence type="ECO:0000313" key="2">
    <source>
        <dbReference type="Proteomes" id="UP000887540"/>
    </source>
</evidence>
<evidence type="ECO:0000313" key="3">
    <source>
        <dbReference type="WBParaSite" id="ACRNAN_scaffold6163.g21399.t1"/>
    </source>
</evidence>
<evidence type="ECO:0000256" key="1">
    <source>
        <dbReference type="SAM" id="Phobius"/>
    </source>
</evidence>
<sequence length="200" mass="23013">MMIFEIIFIVEKVLSVALLNMYRFANCIPGRLQDFMEDRKNLLILVVLCFFVGLAPIVFVFIDFQPNNLGEFLIEEAPALLQLPFDENTVTIPRSPIFILLTAVCVLGLIVGVVFFLYMFIHMDRAIKQMKIKITQHTYHLQRMLYLSVVIESLTVLTIVLPMAIYAIMVIFAIPYGSYVTHVLFIFIGHLFSQKGWCPK</sequence>
<dbReference type="InterPro" id="IPR019429">
    <property type="entry name" value="7TM_GPCR_serpentine_rcpt_Sri"/>
</dbReference>
<accession>A0A914E7V3</accession>
<protein>
    <submittedName>
        <fullName evidence="3">G protein-coupled receptor</fullName>
    </submittedName>
</protein>
<feature type="transmembrane region" description="Helical" evidence="1">
    <location>
        <begin position="174"/>
        <end position="192"/>
    </location>
</feature>
<dbReference type="Pfam" id="PF10327">
    <property type="entry name" value="7TM_GPCR_Sri"/>
    <property type="match status" value="1"/>
</dbReference>
<name>A0A914E7V3_9BILA</name>
<keyword evidence="1" id="KW-0812">Transmembrane</keyword>
<keyword evidence="1" id="KW-0472">Membrane</keyword>